<reference evidence="2" key="3">
    <citation type="submission" date="2015-06" db="UniProtKB">
        <authorList>
            <consortium name="EnsemblMetazoa"/>
        </authorList>
    </citation>
    <scope>IDENTIFICATION</scope>
</reference>
<dbReference type="OrthoDB" id="6621683at2759"/>
<reference evidence="1 3" key="2">
    <citation type="journal article" date="2013" name="Nature">
        <title>Insights into bilaterian evolution from three spiralian genomes.</title>
        <authorList>
            <person name="Simakov O."/>
            <person name="Marletaz F."/>
            <person name="Cho S.J."/>
            <person name="Edsinger-Gonzales E."/>
            <person name="Havlak P."/>
            <person name="Hellsten U."/>
            <person name="Kuo D.H."/>
            <person name="Larsson T."/>
            <person name="Lv J."/>
            <person name="Arendt D."/>
            <person name="Savage R."/>
            <person name="Osoegawa K."/>
            <person name="de Jong P."/>
            <person name="Grimwood J."/>
            <person name="Chapman J.A."/>
            <person name="Shapiro H."/>
            <person name="Aerts A."/>
            <person name="Otillar R.P."/>
            <person name="Terry A.Y."/>
            <person name="Boore J.L."/>
            <person name="Grigoriev I.V."/>
            <person name="Lindberg D.R."/>
            <person name="Seaver E.C."/>
            <person name="Weisblat D.A."/>
            <person name="Putnam N.H."/>
            <person name="Rokhsar D.S."/>
        </authorList>
    </citation>
    <scope>NUCLEOTIDE SEQUENCE</scope>
    <source>
        <strain evidence="1 3">I ESC-2004</strain>
    </source>
</reference>
<evidence type="ECO:0000313" key="2">
    <source>
        <dbReference type="EnsemblMetazoa" id="CapteP186023"/>
    </source>
</evidence>
<dbReference type="EMBL" id="AMQN01005164">
    <property type="status" value="NOT_ANNOTATED_CDS"/>
    <property type="molecule type" value="Genomic_DNA"/>
</dbReference>
<proteinExistence type="predicted"/>
<sequence length="127" mass="14580">MASNSPEKRPKSYQYCNAINCSNRSARDVDSRTGEYVRFHRFPDPQKKRKLPKFNVSIPNEVHQDDLLFLPHDKCDRVTYKYALTSVDVASRFKAAESQATKEASGVANALTRIYKQGPLKWPKPMM</sequence>
<keyword evidence="3" id="KW-1185">Reference proteome</keyword>
<protein>
    <submittedName>
        <fullName evidence="1 2">Uncharacterized protein</fullName>
    </submittedName>
</protein>
<dbReference type="EnsemblMetazoa" id="CapteT186023">
    <property type="protein sequence ID" value="CapteP186023"/>
    <property type="gene ID" value="CapteG186023"/>
</dbReference>
<gene>
    <name evidence="1" type="ORF">CAPTEDRAFT_186023</name>
</gene>
<organism evidence="1">
    <name type="scientific">Capitella teleta</name>
    <name type="common">Polychaete worm</name>
    <dbReference type="NCBI Taxonomy" id="283909"/>
    <lineage>
        <taxon>Eukaryota</taxon>
        <taxon>Metazoa</taxon>
        <taxon>Spiralia</taxon>
        <taxon>Lophotrochozoa</taxon>
        <taxon>Annelida</taxon>
        <taxon>Polychaeta</taxon>
        <taxon>Sedentaria</taxon>
        <taxon>Scolecida</taxon>
        <taxon>Capitellidae</taxon>
        <taxon>Capitella</taxon>
    </lineage>
</organism>
<dbReference type="EMBL" id="KB295285">
    <property type="protein sequence ID" value="ELU13349.1"/>
    <property type="molecule type" value="Genomic_DNA"/>
</dbReference>
<dbReference type="Proteomes" id="UP000014760">
    <property type="component" value="Unassembled WGS sequence"/>
</dbReference>
<dbReference type="AlphaFoldDB" id="R7V457"/>
<evidence type="ECO:0000313" key="1">
    <source>
        <dbReference type="EMBL" id="ELU13349.1"/>
    </source>
</evidence>
<dbReference type="HOGENOM" id="CLU_1972562_0_0_1"/>
<dbReference type="STRING" id="283909.R7V457"/>
<reference evidence="3" key="1">
    <citation type="submission" date="2012-12" db="EMBL/GenBank/DDBJ databases">
        <authorList>
            <person name="Hellsten U."/>
            <person name="Grimwood J."/>
            <person name="Chapman J.A."/>
            <person name="Shapiro H."/>
            <person name="Aerts A."/>
            <person name="Otillar R.P."/>
            <person name="Terry A.Y."/>
            <person name="Boore J.L."/>
            <person name="Simakov O."/>
            <person name="Marletaz F."/>
            <person name="Cho S.-J."/>
            <person name="Edsinger-Gonzales E."/>
            <person name="Havlak P."/>
            <person name="Kuo D.-H."/>
            <person name="Larsson T."/>
            <person name="Lv J."/>
            <person name="Arendt D."/>
            <person name="Savage R."/>
            <person name="Osoegawa K."/>
            <person name="de Jong P."/>
            <person name="Lindberg D.R."/>
            <person name="Seaver E.C."/>
            <person name="Weisblat D.A."/>
            <person name="Putnam N.H."/>
            <person name="Grigoriev I.V."/>
            <person name="Rokhsar D.S."/>
        </authorList>
    </citation>
    <scope>NUCLEOTIDE SEQUENCE</scope>
    <source>
        <strain evidence="3">I ESC-2004</strain>
    </source>
</reference>
<accession>R7V457</accession>
<evidence type="ECO:0000313" key="3">
    <source>
        <dbReference type="Proteomes" id="UP000014760"/>
    </source>
</evidence>
<name>R7V457_CAPTE</name>